<reference evidence="6" key="1">
    <citation type="submission" date="2022-08" db="EMBL/GenBank/DDBJ databases">
        <title>Alicyclobacillus dauci DSM2870, complete genome.</title>
        <authorList>
            <person name="Wang Q."/>
            <person name="Cai R."/>
            <person name="Wang Z."/>
        </authorList>
    </citation>
    <scope>NUCLEOTIDE SEQUENCE</scope>
    <source>
        <strain evidence="6">DSM 28700</strain>
    </source>
</reference>
<dbReference type="EMBL" id="CP104064">
    <property type="protein sequence ID" value="WAH36399.1"/>
    <property type="molecule type" value="Genomic_DNA"/>
</dbReference>
<keyword evidence="2 5" id="KW-0812">Transmembrane</keyword>
<feature type="transmembrane region" description="Helical" evidence="5">
    <location>
        <begin position="34"/>
        <end position="55"/>
    </location>
</feature>
<keyword evidence="3 5" id="KW-1133">Transmembrane helix</keyword>
<gene>
    <name evidence="6" type="ORF">NZD86_19590</name>
</gene>
<sequence>MAVQPMQQIESRLNRMFGREAWHKTHSSGWIGDAIYGVNDGLGAIFGIIAGVAGYTANSHIMLISGLFGALASTLSMGAGAWLAKKSEQELRHQELAHELREIKENPAHEREELSLMYQLKGFTESEADAMAERVSRDEQLFLRTMATEELGLDMEEDPRGHWKSAGIGSLSTLVGGLVPLIPFFFIHGVWAMIIAAIVSILAHFAVGGAKSVLTVRSWWVSGLEMTVVGIIVGVVAYGLGWVGEIVLR</sequence>
<feature type="transmembrane region" description="Helical" evidence="5">
    <location>
        <begin position="219"/>
        <end position="243"/>
    </location>
</feature>
<proteinExistence type="predicted"/>
<dbReference type="RefSeq" id="WP_268043736.1">
    <property type="nucleotide sequence ID" value="NZ_CP104064.1"/>
</dbReference>
<feature type="transmembrane region" description="Helical" evidence="5">
    <location>
        <begin position="61"/>
        <end position="84"/>
    </location>
</feature>
<evidence type="ECO:0000256" key="4">
    <source>
        <dbReference type="ARBA" id="ARBA00023136"/>
    </source>
</evidence>
<dbReference type="InterPro" id="IPR008217">
    <property type="entry name" value="Ccc1_fam"/>
</dbReference>
<feature type="transmembrane region" description="Helical" evidence="5">
    <location>
        <begin position="181"/>
        <end position="207"/>
    </location>
</feature>
<evidence type="ECO:0000313" key="7">
    <source>
        <dbReference type="Proteomes" id="UP001164803"/>
    </source>
</evidence>
<protein>
    <submittedName>
        <fullName evidence="6">VIT1/CCC1 transporter family protein</fullName>
    </submittedName>
</protein>
<dbReference type="Proteomes" id="UP001164803">
    <property type="component" value="Chromosome"/>
</dbReference>
<keyword evidence="7" id="KW-1185">Reference proteome</keyword>
<evidence type="ECO:0000256" key="2">
    <source>
        <dbReference type="ARBA" id="ARBA00022692"/>
    </source>
</evidence>
<comment type="subcellular location">
    <subcellularLocation>
        <location evidence="1">Endomembrane system</location>
        <topology evidence="1">Multi-pass membrane protein</topology>
    </subcellularLocation>
</comment>
<keyword evidence="4 5" id="KW-0472">Membrane</keyword>
<accession>A0ABY6Z104</accession>
<dbReference type="Pfam" id="PF01988">
    <property type="entry name" value="VIT1"/>
    <property type="match status" value="1"/>
</dbReference>
<name>A0ABY6Z104_9BACL</name>
<evidence type="ECO:0000256" key="5">
    <source>
        <dbReference type="SAM" id="Phobius"/>
    </source>
</evidence>
<organism evidence="6 7">
    <name type="scientific">Alicyclobacillus dauci</name>
    <dbReference type="NCBI Taxonomy" id="1475485"/>
    <lineage>
        <taxon>Bacteria</taxon>
        <taxon>Bacillati</taxon>
        <taxon>Bacillota</taxon>
        <taxon>Bacilli</taxon>
        <taxon>Bacillales</taxon>
        <taxon>Alicyclobacillaceae</taxon>
        <taxon>Alicyclobacillus</taxon>
    </lineage>
</organism>
<evidence type="ECO:0000313" key="6">
    <source>
        <dbReference type="EMBL" id="WAH36399.1"/>
    </source>
</evidence>
<dbReference type="PANTHER" id="PTHR31851">
    <property type="entry name" value="FE(2+)/MN(2+) TRANSPORTER PCL1"/>
    <property type="match status" value="1"/>
</dbReference>
<evidence type="ECO:0000256" key="3">
    <source>
        <dbReference type="ARBA" id="ARBA00022989"/>
    </source>
</evidence>
<evidence type="ECO:0000256" key="1">
    <source>
        <dbReference type="ARBA" id="ARBA00004127"/>
    </source>
</evidence>